<evidence type="ECO:0000313" key="3">
    <source>
        <dbReference type="Proteomes" id="UP001209878"/>
    </source>
</evidence>
<dbReference type="AlphaFoldDB" id="A0AAD9JTU7"/>
<dbReference type="Proteomes" id="UP001209878">
    <property type="component" value="Unassembled WGS sequence"/>
</dbReference>
<protein>
    <submittedName>
        <fullName evidence="2">Uncharacterized protein</fullName>
    </submittedName>
</protein>
<keyword evidence="3" id="KW-1185">Reference proteome</keyword>
<comment type="caution">
    <text evidence="2">The sequence shown here is derived from an EMBL/GenBank/DDBJ whole genome shotgun (WGS) entry which is preliminary data.</text>
</comment>
<evidence type="ECO:0000313" key="2">
    <source>
        <dbReference type="EMBL" id="KAK2158927.1"/>
    </source>
</evidence>
<sequence>MIKFFLQYLHRYYVTCIKSVPIAILHVWLIITSVYMKCCLMSPLQYVRSLSSLPECILNIALP</sequence>
<accession>A0AAD9JTU7</accession>
<organism evidence="2 3">
    <name type="scientific">Ridgeia piscesae</name>
    <name type="common">Tubeworm</name>
    <dbReference type="NCBI Taxonomy" id="27915"/>
    <lineage>
        <taxon>Eukaryota</taxon>
        <taxon>Metazoa</taxon>
        <taxon>Spiralia</taxon>
        <taxon>Lophotrochozoa</taxon>
        <taxon>Annelida</taxon>
        <taxon>Polychaeta</taxon>
        <taxon>Sedentaria</taxon>
        <taxon>Canalipalpata</taxon>
        <taxon>Sabellida</taxon>
        <taxon>Siboglinidae</taxon>
        <taxon>Ridgeia</taxon>
    </lineage>
</organism>
<keyword evidence="1" id="KW-0812">Transmembrane</keyword>
<keyword evidence="1" id="KW-1133">Transmembrane helix</keyword>
<feature type="transmembrane region" description="Helical" evidence="1">
    <location>
        <begin position="12"/>
        <end position="36"/>
    </location>
</feature>
<gene>
    <name evidence="2" type="ORF">NP493_1757g00036</name>
</gene>
<proteinExistence type="predicted"/>
<reference evidence="2" key="1">
    <citation type="journal article" date="2023" name="Mol. Biol. Evol.">
        <title>Third-Generation Sequencing Reveals the Adaptive Role of the Epigenome in Three Deep-Sea Polychaetes.</title>
        <authorList>
            <person name="Perez M."/>
            <person name="Aroh O."/>
            <person name="Sun Y."/>
            <person name="Lan Y."/>
            <person name="Juniper S.K."/>
            <person name="Young C.R."/>
            <person name="Angers B."/>
            <person name="Qian P.Y."/>
        </authorList>
    </citation>
    <scope>NUCLEOTIDE SEQUENCE</scope>
    <source>
        <strain evidence="2">R07B-5</strain>
    </source>
</reference>
<keyword evidence="1" id="KW-0472">Membrane</keyword>
<dbReference type="EMBL" id="JAODUO010001756">
    <property type="protein sequence ID" value="KAK2158927.1"/>
    <property type="molecule type" value="Genomic_DNA"/>
</dbReference>
<name>A0AAD9JTU7_RIDPI</name>
<evidence type="ECO:0000256" key="1">
    <source>
        <dbReference type="SAM" id="Phobius"/>
    </source>
</evidence>